<gene>
    <name evidence="2" type="ORF">JF625_17685</name>
</gene>
<name>A0A952FLM9_9PROT</name>
<organism evidence="2 3">
    <name type="scientific">Inquilinus limosus</name>
    <dbReference type="NCBI Taxonomy" id="171674"/>
    <lineage>
        <taxon>Bacteria</taxon>
        <taxon>Pseudomonadati</taxon>
        <taxon>Pseudomonadota</taxon>
        <taxon>Alphaproteobacteria</taxon>
        <taxon>Rhodospirillales</taxon>
        <taxon>Rhodospirillaceae</taxon>
        <taxon>Inquilinus</taxon>
    </lineage>
</organism>
<feature type="transmembrane region" description="Helical" evidence="1">
    <location>
        <begin position="12"/>
        <end position="29"/>
    </location>
</feature>
<sequence>MRSAFRFDQFPFRFYAIGIAALILSQLLLKYQDLRLPGWLRFTQSATGAFATELLALLCFLAFAYFSHRQIRTIEGVSRGSVVLAKWMFCGLAGLAAALFLAVQLIPFDVWIRLTALCTSG</sequence>
<reference evidence="2" key="1">
    <citation type="submission" date="2020-06" db="EMBL/GenBank/DDBJ databases">
        <title>Stable isotope informed genome-resolved metagenomics uncovers potential trophic interactions in rhizosphere soil.</title>
        <authorList>
            <person name="Starr E.P."/>
            <person name="Shi S."/>
            <person name="Blazewicz S.J."/>
            <person name="Koch B.J."/>
            <person name="Probst A.J."/>
            <person name="Hungate B.A."/>
            <person name="Pett-Ridge J."/>
            <person name="Firestone M.K."/>
            <person name="Banfield J.F."/>
        </authorList>
    </citation>
    <scope>NUCLEOTIDE SEQUENCE</scope>
    <source>
        <strain evidence="2">YM_69_17</strain>
    </source>
</reference>
<keyword evidence="1" id="KW-1133">Transmembrane helix</keyword>
<proteinExistence type="predicted"/>
<dbReference type="Proteomes" id="UP000700706">
    <property type="component" value="Unassembled WGS sequence"/>
</dbReference>
<evidence type="ECO:0000256" key="1">
    <source>
        <dbReference type="SAM" id="Phobius"/>
    </source>
</evidence>
<feature type="transmembrane region" description="Helical" evidence="1">
    <location>
        <begin position="49"/>
        <end position="66"/>
    </location>
</feature>
<keyword evidence="1" id="KW-0812">Transmembrane</keyword>
<evidence type="ECO:0000313" key="2">
    <source>
        <dbReference type="EMBL" id="MBW8726963.1"/>
    </source>
</evidence>
<feature type="transmembrane region" description="Helical" evidence="1">
    <location>
        <begin position="87"/>
        <end position="106"/>
    </location>
</feature>
<accession>A0A952FLM9</accession>
<dbReference type="EMBL" id="JAEKLZ010000245">
    <property type="protein sequence ID" value="MBW8726963.1"/>
    <property type="molecule type" value="Genomic_DNA"/>
</dbReference>
<evidence type="ECO:0000313" key="3">
    <source>
        <dbReference type="Proteomes" id="UP000700706"/>
    </source>
</evidence>
<keyword evidence="1" id="KW-0472">Membrane</keyword>
<comment type="caution">
    <text evidence="2">The sequence shown here is derived from an EMBL/GenBank/DDBJ whole genome shotgun (WGS) entry which is preliminary data.</text>
</comment>
<protein>
    <submittedName>
        <fullName evidence="2">Uncharacterized protein</fullName>
    </submittedName>
</protein>
<dbReference type="AlphaFoldDB" id="A0A952FLM9"/>